<dbReference type="InterPro" id="IPR000421">
    <property type="entry name" value="FA58C"/>
</dbReference>
<reference evidence="2 3" key="1">
    <citation type="submission" date="2018-08" db="EMBL/GenBank/DDBJ databases">
        <title>A genome reference for cultivated species of the human gut microbiota.</title>
        <authorList>
            <person name="Zou Y."/>
            <person name="Xue W."/>
            <person name="Luo G."/>
        </authorList>
    </citation>
    <scope>NUCLEOTIDE SEQUENCE [LARGE SCALE GENOMIC DNA]</scope>
    <source>
        <strain evidence="2 3">AF39-11</strain>
    </source>
</reference>
<comment type="caution">
    <text evidence="2">The sequence shown here is derived from an EMBL/GenBank/DDBJ whole genome shotgun (WGS) entry which is preliminary data.</text>
</comment>
<evidence type="ECO:0000313" key="2">
    <source>
        <dbReference type="EMBL" id="RHL14404.1"/>
    </source>
</evidence>
<dbReference type="Gene3D" id="2.60.120.260">
    <property type="entry name" value="Galactose-binding domain-like"/>
    <property type="match status" value="1"/>
</dbReference>
<protein>
    <submittedName>
        <fullName evidence="2">DUF4959 domain-containing protein</fullName>
    </submittedName>
</protein>
<organism evidence="2 3">
    <name type="scientific">Phocaeicola plebeius</name>
    <dbReference type="NCBI Taxonomy" id="310297"/>
    <lineage>
        <taxon>Bacteria</taxon>
        <taxon>Pseudomonadati</taxon>
        <taxon>Bacteroidota</taxon>
        <taxon>Bacteroidia</taxon>
        <taxon>Bacteroidales</taxon>
        <taxon>Bacteroidaceae</taxon>
        <taxon>Phocaeicola</taxon>
    </lineage>
</organism>
<dbReference type="RefSeq" id="WP_118441683.1">
    <property type="nucleotide sequence ID" value="NZ_QROD01000014.1"/>
</dbReference>
<proteinExistence type="predicted"/>
<evidence type="ECO:0000313" key="3">
    <source>
        <dbReference type="Proteomes" id="UP000284916"/>
    </source>
</evidence>
<dbReference type="PROSITE" id="PS50022">
    <property type="entry name" value="FA58C_3"/>
    <property type="match status" value="1"/>
</dbReference>
<name>A0A415J3A1_9BACT</name>
<sequence>MKLRYIMAAFIVACIGTGCDDKLETFEPQGDMGAPTTVEEITSEALPGQIHLTWNVPENAQFSYMKIWYNDPLSKETIYNVVSKGTFELVIDDTRARFGDYEIFYQTFNANNEGGEIKSIKAQSGIAPVVVTESRKEVKLSGNQLSTNAQEPSEGPIANLVNGNTNDFFHTRWSSPQIPLPHYIQIDFNEEHQIFALEWWNRVVGNSDGFPTVAELQISNDGNDWETVETLSGFAASSGAHVTTEYVDAGKPFTHFRFNVTSTTQNSSYFHMAEFKFYDVELDVYDPETVELD</sequence>
<accession>A0A415J3A1</accession>
<dbReference type="Pfam" id="PF00754">
    <property type="entry name" value="F5_F8_type_C"/>
    <property type="match status" value="1"/>
</dbReference>
<gene>
    <name evidence="2" type="ORF">DW035_10365</name>
</gene>
<dbReference type="InterPro" id="IPR008979">
    <property type="entry name" value="Galactose-bd-like_sf"/>
</dbReference>
<evidence type="ECO:0000259" key="1">
    <source>
        <dbReference type="PROSITE" id="PS50022"/>
    </source>
</evidence>
<dbReference type="Proteomes" id="UP000284916">
    <property type="component" value="Unassembled WGS sequence"/>
</dbReference>
<dbReference type="SUPFAM" id="SSF49785">
    <property type="entry name" value="Galactose-binding domain-like"/>
    <property type="match status" value="1"/>
</dbReference>
<dbReference type="PROSITE" id="PS51257">
    <property type="entry name" value="PROKAR_LIPOPROTEIN"/>
    <property type="match status" value="1"/>
</dbReference>
<feature type="domain" description="F5/8 type C" evidence="1">
    <location>
        <begin position="126"/>
        <end position="228"/>
    </location>
</feature>
<dbReference type="EMBL" id="QROI01000014">
    <property type="protein sequence ID" value="RHL14404.1"/>
    <property type="molecule type" value="Genomic_DNA"/>
</dbReference>
<dbReference type="AlphaFoldDB" id="A0A415J3A1"/>